<evidence type="ECO:0000313" key="3">
    <source>
        <dbReference type="Proteomes" id="UP000053477"/>
    </source>
</evidence>
<dbReference type="AlphaFoldDB" id="A0A0H2S8N6"/>
<name>A0A0H2S8N6_9AGAM</name>
<proteinExistence type="predicted"/>
<protein>
    <submittedName>
        <fullName evidence="2">Uncharacterized protein</fullName>
    </submittedName>
</protein>
<keyword evidence="3" id="KW-1185">Reference proteome</keyword>
<feature type="region of interest" description="Disordered" evidence="1">
    <location>
        <begin position="120"/>
        <end position="167"/>
    </location>
</feature>
<evidence type="ECO:0000313" key="2">
    <source>
        <dbReference type="EMBL" id="KLO20299.1"/>
    </source>
</evidence>
<reference evidence="2 3" key="1">
    <citation type="submission" date="2015-04" db="EMBL/GenBank/DDBJ databases">
        <title>Complete genome sequence of Schizopora paradoxa KUC8140, a cosmopolitan wood degrader in East Asia.</title>
        <authorList>
            <consortium name="DOE Joint Genome Institute"/>
            <person name="Min B."/>
            <person name="Park H."/>
            <person name="Jang Y."/>
            <person name="Kim J.-J."/>
            <person name="Kim K.H."/>
            <person name="Pangilinan J."/>
            <person name="Lipzen A."/>
            <person name="Riley R."/>
            <person name="Grigoriev I.V."/>
            <person name="Spatafora J.W."/>
            <person name="Choi I.-G."/>
        </authorList>
    </citation>
    <scope>NUCLEOTIDE SEQUENCE [LARGE SCALE GENOMIC DNA]</scope>
    <source>
        <strain evidence="2 3">KUC8140</strain>
    </source>
</reference>
<feature type="compositionally biased region" description="Polar residues" evidence="1">
    <location>
        <begin position="125"/>
        <end position="143"/>
    </location>
</feature>
<dbReference type="EMBL" id="KQ085882">
    <property type="protein sequence ID" value="KLO20299.1"/>
    <property type="molecule type" value="Genomic_DNA"/>
</dbReference>
<evidence type="ECO:0000256" key="1">
    <source>
        <dbReference type="SAM" id="MobiDB-lite"/>
    </source>
</evidence>
<sequence>MMVDPISIGGHLATLKAMFDKVKTNRKNLIQLAENLANMLEVLEGVQKGIQGARFSGVPHDAVSELRIEFEALLHRCENLLDKTSSSLPTGRVGSFAKATSATSSGHTHFSNNGVALMQPKNHSHQSASPEYSTVHTRMSSKNAEVPQEDQATEPTPCRPSYSAWSP</sequence>
<dbReference type="InParanoid" id="A0A0H2S8N6"/>
<gene>
    <name evidence="2" type="ORF">SCHPADRAFT_110</name>
</gene>
<dbReference type="Proteomes" id="UP000053477">
    <property type="component" value="Unassembled WGS sequence"/>
</dbReference>
<organism evidence="2 3">
    <name type="scientific">Schizopora paradoxa</name>
    <dbReference type="NCBI Taxonomy" id="27342"/>
    <lineage>
        <taxon>Eukaryota</taxon>
        <taxon>Fungi</taxon>
        <taxon>Dikarya</taxon>
        <taxon>Basidiomycota</taxon>
        <taxon>Agaricomycotina</taxon>
        <taxon>Agaricomycetes</taxon>
        <taxon>Hymenochaetales</taxon>
        <taxon>Schizoporaceae</taxon>
        <taxon>Schizopora</taxon>
    </lineage>
</organism>
<accession>A0A0H2S8N6</accession>